<evidence type="ECO:0000313" key="2">
    <source>
        <dbReference type="EMBL" id="KRX34886.1"/>
    </source>
</evidence>
<name>A0A0V0T7D6_9BILA</name>
<dbReference type="EMBL" id="JYDJ01000501">
    <property type="protein sequence ID" value="KRX34886.1"/>
    <property type="molecule type" value="Genomic_DNA"/>
</dbReference>
<feature type="domain" description="DDE-1" evidence="1">
    <location>
        <begin position="5"/>
        <end position="77"/>
    </location>
</feature>
<keyword evidence="3" id="KW-1185">Reference proteome</keyword>
<dbReference type="Pfam" id="PF03184">
    <property type="entry name" value="DDE_1"/>
    <property type="match status" value="1"/>
</dbReference>
<proteinExistence type="predicted"/>
<evidence type="ECO:0000313" key="3">
    <source>
        <dbReference type="Proteomes" id="UP000055048"/>
    </source>
</evidence>
<dbReference type="Proteomes" id="UP000055048">
    <property type="component" value="Unassembled WGS sequence"/>
</dbReference>
<protein>
    <recommendedName>
        <fullName evidence="1">DDE-1 domain-containing protein</fullName>
    </recommendedName>
</protein>
<dbReference type="GO" id="GO:0003676">
    <property type="term" value="F:nucleic acid binding"/>
    <property type="evidence" value="ECO:0007669"/>
    <property type="project" value="InterPro"/>
</dbReference>
<organism evidence="2 3">
    <name type="scientific">Trichinella murrelli</name>
    <dbReference type="NCBI Taxonomy" id="144512"/>
    <lineage>
        <taxon>Eukaryota</taxon>
        <taxon>Metazoa</taxon>
        <taxon>Ecdysozoa</taxon>
        <taxon>Nematoda</taxon>
        <taxon>Enoplea</taxon>
        <taxon>Dorylaimia</taxon>
        <taxon>Trichinellida</taxon>
        <taxon>Trichinellidae</taxon>
        <taxon>Trichinella</taxon>
    </lineage>
</organism>
<accession>A0A0V0T7D6</accession>
<dbReference type="InterPro" id="IPR004875">
    <property type="entry name" value="DDE_SF_endonuclease_dom"/>
</dbReference>
<sequence length="95" mass="11218">MIGVQKFPVVYDYRTNAWMPRVIFSHWNTDKRKKSGKMLLVIGNVPHHPKCELLDRENGLFKGMILPTNTSWLVQPVKLFFRAHKWGIRRKSAQK</sequence>
<gene>
    <name evidence="2" type="ORF">T05_12073</name>
</gene>
<evidence type="ECO:0000259" key="1">
    <source>
        <dbReference type="Pfam" id="PF03184"/>
    </source>
</evidence>
<comment type="caution">
    <text evidence="2">The sequence shown here is derived from an EMBL/GenBank/DDBJ whole genome shotgun (WGS) entry which is preliminary data.</text>
</comment>
<dbReference type="AlphaFoldDB" id="A0A0V0T7D6"/>
<reference evidence="2 3" key="1">
    <citation type="submission" date="2015-01" db="EMBL/GenBank/DDBJ databases">
        <title>Evolution of Trichinella species and genotypes.</title>
        <authorList>
            <person name="Korhonen P.K."/>
            <person name="Edoardo P."/>
            <person name="Giuseppe L.R."/>
            <person name="Gasser R.B."/>
        </authorList>
    </citation>
    <scope>NUCLEOTIDE SEQUENCE [LARGE SCALE GENOMIC DNA]</scope>
    <source>
        <strain evidence="2">ISS417</strain>
    </source>
</reference>